<evidence type="ECO:0000313" key="3">
    <source>
        <dbReference type="Proteomes" id="UP001318682"/>
    </source>
</evidence>
<reference evidence="3" key="1">
    <citation type="submission" date="2024-01" db="EMBL/GenBank/DDBJ databases">
        <title>Roseobacter fucihabitans sp. nov., isolated from the brown alga Fucus spiralis.</title>
        <authorList>
            <person name="Hahnke S."/>
            <person name="Berger M."/>
            <person name="Schlingloff A."/>
            <person name="Athale I."/>
            <person name="Neumann-Schaal M."/>
            <person name="Adenaya A."/>
            <person name="Poehlein A."/>
            <person name="Daniel R."/>
            <person name="Pertersen J."/>
            <person name="Brinkhoff T."/>
        </authorList>
    </citation>
    <scope>NUCLEOTIDE SEQUENCE [LARGE SCALE GENOMIC DNA]</scope>
    <source>
        <strain evidence="3">B14</strain>
    </source>
</reference>
<name>A0ABZ2BXX6_9RHOB</name>
<proteinExistence type="predicted"/>
<evidence type="ECO:0000313" key="2">
    <source>
        <dbReference type="EMBL" id="WVX50932.1"/>
    </source>
</evidence>
<sequence length="91" mass="10163">MGSAAMMRALNAYLDSVRDRPFAWGDHDCLTFTNTCFHKLHGEGWADDWLGAYMKDGNTLSWCCGKKVRGVCLLGLFACLLENIQGIYPGR</sequence>
<feature type="domain" description="DUF6950" evidence="1">
    <location>
        <begin position="8"/>
        <end position="54"/>
    </location>
</feature>
<dbReference type="InterPro" id="IPR053802">
    <property type="entry name" value="DUF6950"/>
</dbReference>
<dbReference type="RefSeq" id="WP_405048979.1">
    <property type="nucleotide sequence ID" value="NZ_CP143423.1"/>
</dbReference>
<protein>
    <recommendedName>
        <fullName evidence="1">DUF6950 domain-containing protein</fullName>
    </recommendedName>
</protein>
<dbReference type="Pfam" id="PF22262">
    <property type="entry name" value="DUF6950"/>
    <property type="match status" value="1"/>
</dbReference>
<dbReference type="Proteomes" id="UP001318682">
    <property type="component" value="Chromosome"/>
</dbReference>
<keyword evidence="3" id="KW-1185">Reference proteome</keyword>
<accession>A0ABZ2BXX6</accession>
<gene>
    <name evidence="2" type="ORF">ROLI_040320</name>
</gene>
<evidence type="ECO:0000259" key="1">
    <source>
        <dbReference type="Pfam" id="PF22262"/>
    </source>
</evidence>
<organism evidence="2 3">
    <name type="scientific">Roseobacter fucihabitans</name>
    <dbReference type="NCBI Taxonomy" id="1537242"/>
    <lineage>
        <taxon>Bacteria</taxon>
        <taxon>Pseudomonadati</taxon>
        <taxon>Pseudomonadota</taxon>
        <taxon>Alphaproteobacteria</taxon>
        <taxon>Rhodobacterales</taxon>
        <taxon>Roseobacteraceae</taxon>
        <taxon>Roseobacter</taxon>
    </lineage>
</organism>
<dbReference type="EMBL" id="CP143423">
    <property type="protein sequence ID" value="WVX50932.1"/>
    <property type="molecule type" value="Genomic_DNA"/>
</dbReference>